<gene>
    <name evidence="2" type="ORF">PRMUPPPA20_15440</name>
</gene>
<sequence length="516" mass="58027">MIMTKKYLLTLAAVLCCVMTMTVMTACVNDDNSAGSDRPSGQTEYAILLYGYGGRNLDIGILGNMMDFYKAKSESYGKVKIACQYKYSSAEDMQKYWFDMLNEKLPDETVKAIKDMELQTVRFVVDNTVNAPDENVLLNKEYIYGPKDNYVANVDSLTNFINWATKACPAKHYILIVSDHGGGYQPHDDLPFNAPSQTRGVLYDQSHTPNEHFTASSLKYAIGRANAHMDVIYLDACLMNTIEYQFELKELANYFILSSFTVPGAGGSYSVLIDELAKNTGDIETALKNFNKASVDKWDKDAAQQAAQGSTDSKWDYHDMTVTRTSALDAFGAKFKEFTDKLVAAYADESHKAKIDTITKYAFKVNNERPGYDLVDYAKSIVDALPDVYDDHFALEIGTAFNNCLVSQYCSDFLMNKGLSVDCSIMLGVEGNYYFYDYDREKPEILKGHKIYHADGKLETYKSGVAEPEVTTWPSTLADTYEQLSFDKATGWSRWIKLNKQLPCNNSPVEMHFAIE</sequence>
<evidence type="ECO:0000313" key="2">
    <source>
        <dbReference type="EMBL" id="GJG33435.1"/>
    </source>
</evidence>
<feature type="signal peptide" evidence="1">
    <location>
        <begin position="1"/>
        <end position="26"/>
    </location>
</feature>
<dbReference type="Pfam" id="PF03415">
    <property type="entry name" value="Peptidase_C11"/>
    <property type="match status" value="1"/>
</dbReference>
<reference evidence="2" key="1">
    <citation type="submission" date="2021-08" db="EMBL/GenBank/DDBJ databases">
        <title>Prevotella lacticifex sp. nov., isolated from rumen of cow.</title>
        <authorList>
            <person name="Shinkai T."/>
            <person name="Ikeyama N."/>
            <person name="Kumagai M."/>
            <person name="Ohmori H."/>
            <person name="Sakamoto M."/>
            <person name="Ohkuma M."/>
            <person name="Mitsumori M."/>
        </authorList>
    </citation>
    <scope>NUCLEOTIDE SEQUENCE</scope>
    <source>
        <strain evidence="2">JCM 8259</strain>
    </source>
</reference>
<dbReference type="PANTHER" id="PTHR37835:SF1">
    <property type="entry name" value="ALPHA-CLOSTRIPAIN"/>
    <property type="match status" value="1"/>
</dbReference>
<dbReference type="PANTHER" id="PTHR37835">
    <property type="entry name" value="ALPHA-CLOSTRIPAIN"/>
    <property type="match status" value="1"/>
</dbReference>
<proteinExistence type="predicted"/>
<evidence type="ECO:0008006" key="4">
    <source>
        <dbReference type="Google" id="ProtNLM"/>
    </source>
</evidence>
<dbReference type="InterPro" id="IPR005077">
    <property type="entry name" value="Peptidase_C11"/>
</dbReference>
<keyword evidence="1" id="KW-0732">Signal</keyword>
<evidence type="ECO:0000256" key="1">
    <source>
        <dbReference type="SAM" id="SignalP"/>
    </source>
</evidence>
<name>A0AA37I0Q9_XYLRU</name>
<comment type="caution">
    <text evidence="2">The sequence shown here is derived from an EMBL/GenBank/DDBJ whole genome shotgun (WGS) entry which is preliminary data.</text>
</comment>
<organism evidence="2 3">
    <name type="scientific">Xylanibacter ruminicola</name>
    <name type="common">Prevotella ruminicola</name>
    <dbReference type="NCBI Taxonomy" id="839"/>
    <lineage>
        <taxon>Bacteria</taxon>
        <taxon>Pseudomonadati</taxon>
        <taxon>Bacteroidota</taxon>
        <taxon>Bacteroidia</taxon>
        <taxon>Bacteroidales</taxon>
        <taxon>Prevotellaceae</taxon>
        <taxon>Xylanibacter</taxon>
    </lineage>
</organism>
<protein>
    <recommendedName>
        <fullName evidence="4">Clostripain</fullName>
    </recommendedName>
</protein>
<dbReference type="AlphaFoldDB" id="A0AA37I0Q9"/>
<dbReference type="PROSITE" id="PS51257">
    <property type="entry name" value="PROKAR_LIPOPROTEIN"/>
    <property type="match status" value="1"/>
</dbReference>
<dbReference type="Gene3D" id="3.40.50.11970">
    <property type="match status" value="1"/>
</dbReference>
<accession>A0AA37I0Q9</accession>
<dbReference type="EMBL" id="BPTT01000001">
    <property type="protein sequence ID" value="GJG33435.1"/>
    <property type="molecule type" value="Genomic_DNA"/>
</dbReference>
<feature type="chain" id="PRO_5041379268" description="Clostripain" evidence="1">
    <location>
        <begin position="27"/>
        <end position="516"/>
    </location>
</feature>
<evidence type="ECO:0000313" key="3">
    <source>
        <dbReference type="Proteomes" id="UP000887097"/>
    </source>
</evidence>
<dbReference type="Proteomes" id="UP000887097">
    <property type="component" value="Unassembled WGS sequence"/>
</dbReference>